<dbReference type="FunFam" id="1.10.510.10:FF:000060">
    <property type="entry name" value="G-type lectin S-receptor-like serine/threonine-protein kinase"/>
    <property type="match status" value="1"/>
</dbReference>
<dbReference type="PROSITE" id="PS51910">
    <property type="entry name" value="GH18_2"/>
    <property type="match status" value="1"/>
</dbReference>
<dbReference type="GO" id="GO:0005886">
    <property type="term" value="C:plasma membrane"/>
    <property type="evidence" value="ECO:0007669"/>
    <property type="project" value="TreeGrafter"/>
</dbReference>
<dbReference type="PROSITE" id="PS50011">
    <property type="entry name" value="PROTEIN_KINASE_DOM"/>
    <property type="match status" value="1"/>
</dbReference>
<dbReference type="GO" id="GO:0005975">
    <property type="term" value="P:carbohydrate metabolic process"/>
    <property type="evidence" value="ECO:0007669"/>
    <property type="project" value="InterPro"/>
</dbReference>
<organism evidence="17 18">
    <name type="scientific">Arachis duranensis</name>
    <name type="common">Wild peanut</name>
    <dbReference type="NCBI Taxonomy" id="130453"/>
    <lineage>
        <taxon>Eukaryota</taxon>
        <taxon>Viridiplantae</taxon>
        <taxon>Streptophyta</taxon>
        <taxon>Embryophyta</taxon>
        <taxon>Tracheophyta</taxon>
        <taxon>Spermatophyta</taxon>
        <taxon>Magnoliopsida</taxon>
        <taxon>eudicotyledons</taxon>
        <taxon>Gunneridae</taxon>
        <taxon>Pentapetalae</taxon>
        <taxon>rosids</taxon>
        <taxon>fabids</taxon>
        <taxon>Fabales</taxon>
        <taxon>Fabaceae</taxon>
        <taxon>Papilionoideae</taxon>
        <taxon>50 kb inversion clade</taxon>
        <taxon>dalbergioids sensu lato</taxon>
        <taxon>Dalbergieae</taxon>
        <taxon>Pterocarpus clade</taxon>
        <taxon>Arachis</taxon>
    </lineage>
</organism>
<dbReference type="GO" id="GO:0005524">
    <property type="term" value="F:ATP binding"/>
    <property type="evidence" value="ECO:0007669"/>
    <property type="project" value="UniProtKB-KW"/>
</dbReference>
<keyword evidence="6" id="KW-0547">Nucleotide-binding</keyword>
<feature type="domain" description="GH18" evidence="16">
    <location>
        <begin position="258"/>
        <end position="543"/>
    </location>
</feature>
<dbReference type="SUPFAM" id="SSF49870">
    <property type="entry name" value="Osmotin, thaumatin-like protein"/>
    <property type="match status" value="1"/>
</dbReference>
<reference evidence="18" key="2">
    <citation type="submission" date="2025-08" db="UniProtKB">
        <authorList>
            <consortium name="RefSeq"/>
        </authorList>
    </citation>
    <scope>IDENTIFICATION</scope>
    <source>
        <tissue evidence="18">Whole plant</tissue>
    </source>
</reference>
<feature type="chain" id="PRO_5039323342" description="non-specific serine/threonine protein kinase" evidence="14">
    <location>
        <begin position="26"/>
        <end position="982"/>
    </location>
</feature>
<evidence type="ECO:0000256" key="13">
    <source>
        <dbReference type="SAM" id="MobiDB-lite"/>
    </source>
</evidence>
<feature type="domain" description="Protein kinase" evidence="15">
    <location>
        <begin position="663"/>
        <end position="950"/>
    </location>
</feature>
<dbReference type="GeneID" id="107464041"/>
<dbReference type="EC" id="2.7.11.1" evidence="2"/>
<dbReference type="PANTHER" id="PTHR27002:SF926">
    <property type="entry name" value="OS07G0535800 PROTEIN"/>
    <property type="match status" value="1"/>
</dbReference>
<dbReference type="GO" id="GO:0004674">
    <property type="term" value="F:protein serine/threonine kinase activity"/>
    <property type="evidence" value="ECO:0007669"/>
    <property type="project" value="UniProtKB-KW"/>
</dbReference>
<evidence type="ECO:0000256" key="11">
    <source>
        <dbReference type="ARBA" id="ARBA00047899"/>
    </source>
</evidence>
<dbReference type="SMART" id="SM00205">
    <property type="entry name" value="THN"/>
    <property type="match status" value="1"/>
</dbReference>
<dbReference type="InterPro" id="IPR037176">
    <property type="entry name" value="Osmotin/thaumatin-like_sf"/>
</dbReference>
<dbReference type="InterPro" id="IPR001223">
    <property type="entry name" value="Glyco_hydro18_cat"/>
</dbReference>
<dbReference type="InterPro" id="IPR011009">
    <property type="entry name" value="Kinase-like_dom_sf"/>
</dbReference>
<evidence type="ECO:0000256" key="8">
    <source>
        <dbReference type="ARBA" id="ARBA00022840"/>
    </source>
</evidence>
<evidence type="ECO:0000256" key="2">
    <source>
        <dbReference type="ARBA" id="ARBA00012513"/>
    </source>
</evidence>
<keyword evidence="10" id="KW-0325">Glycoprotein</keyword>
<evidence type="ECO:0000256" key="7">
    <source>
        <dbReference type="ARBA" id="ARBA00022777"/>
    </source>
</evidence>
<evidence type="ECO:0000313" key="18">
    <source>
        <dbReference type="RefSeq" id="XP_052110502.1"/>
    </source>
</evidence>
<keyword evidence="17" id="KW-1185">Reference proteome</keyword>
<dbReference type="Proteomes" id="UP000515211">
    <property type="component" value="Chromosome 9"/>
</dbReference>
<keyword evidence="5 14" id="KW-0732">Signal</keyword>
<dbReference type="PANTHER" id="PTHR27002">
    <property type="entry name" value="RECEPTOR-LIKE SERINE/THREONINE-PROTEIN KINASE SD1-8"/>
    <property type="match status" value="1"/>
</dbReference>
<gene>
    <name evidence="18" type="primary">LOC107464041</name>
</gene>
<dbReference type="Pfam" id="PF07714">
    <property type="entry name" value="PK_Tyr_Ser-Thr"/>
    <property type="match status" value="1"/>
</dbReference>
<keyword evidence="9" id="KW-1015">Disulfide bond</keyword>
<evidence type="ECO:0000256" key="5">
    <source>
        <dbReference type="ARBA" id="ARBA00022729"/>
    </source>
</evidence>
<evidence type="ECO:0000259" key="15">
    <source>
        <dbReference type="PROSITE" id="PS50011"/>
    </source>
</evidence>
<dbReference type="Gene3D" id="1.10.510.10">
    <property type="entry name" value="Transferase(Phosphotransferase) domain 1"/>
    <property type="match status" value="1"/>
</dbReference>
<dbReference type="InterPro" id="IPR000719">
    <property type="entry name" value="Prot_kinase_dom"/>
</dbReference>
<evidence type="ECO:0000256" key="9">
    <source>
        <dbReference type="ARBA" id="ARBA00023157"/>
    </source>
</evidence>
<dbReference type="InterPro" id="IPR001245">
    <property type="entry name" value="Ser-Thr/Tyr_kinase_cat_dom"/>
</dbReference>
<dbReference type="RefSeq" id="XP_052110502.1">
    <property type="nucleotide sequence ID" value="XM_052254542.1"/>
</dbReference>
<comment type="catalytic activity">
    <reaction evidence="11">
        <text>L-threonyl-[protein] + ATP = O-phospho-L-threonyl-[protein] + ADP + H(+)</text>
        <dbReference type="Rhea" id="RHEA:46608"/>
        <dbReference type="Rhea" id="RHEA-COMP:11060"/>
        <dbReference type="Rhea" id="RHEA-COMP:11605"/>
        <dbReference type="ChEBI" id="CHEBI:15378"/>
        <dbReference type="ChEBI" id="CHEBI:30013"/>
        <dbReference type="ChEBI" id="CHEBI:30616"/>
        <dbReference type="ChEBI" id="CHEBI:61977"/>
        <dbReference type="ChEBI" id="CHEBI:456216"/>
        <dbReference type="EC" id="2.7.11.1"/>
    </reaction>
</comment>
<keyword evidence="7 18" id="KW-0418">Kinase</keyword>
<dbReference type="InterPro" id="IPR017949">
    <property type="entry name" value="Thaumatin_CS"/>
</dbReference>
<evidence type="ECO:0000256" key="1">
    <source>
        <dbReference type="ARBA" id="ARBA00010607"/>
    </source>
</evidence>
<proteinExistence type="inferred from homology"/>
<dbReference type="CDD" id="cd02877">
    <property type="entry name" value="GH18_hevamine_XipI_class_III"/>
    <property type="match status" value="1"/>
</dbReference>
<keyword evidence="3" id="KW-0723">Serine/threonine-protein kinase</keyword>
<dbReference type="FunFam" id="3.30.200.20:FF:000195">
    <property type="entry name" value="G-type lectin S-receptor-like serine/threonine-protein kinase"/>
    <property type="match status" value="1"/>
</dbReference>
<dbReference type="Gene3D" id="3.30.200.20">
    <property type="entry name" value="Phosphorylase Kinase, domain 1"/>
    <property type="match status" value="1"/>
</dbReference>
<feature type="region of interest" description="Disordered" evidence="13">
    <location>
        <begin position="545"/>
        <end position="565"/>
    </location>
</feature>
<evidence type="ECO:0000256" key="6">
    <source>
        <dbReference type="ARBA" id="ARBA00022741"/>
    </source>
</evidence>
<dbReference type="PROSITE" id="PS51367">
    <property type="entry name" value="THAUMATIN_2"/>
    <property type="match status" value="1"/>
</dbReference>
<evidence type="ECO:0000256" key="10">
    <source>
        <dbReference type="ARBA" id="ARBA00023180"/>
    </source>
</evidence>
<dbReference type="Pfam" id="PF00314">
    <property type="entry name" value="Thaumatin"/>
    <property type="match status" value="1"/>
</dbReference>
<dbReference type="InterPro" id="IPR017853">
    <property type="entry name" value="GH"/>
</dbReference>
<dbReference type="Gene3D" id="2.60.110.10">
    <property type="entry name" value="Thaumatin"/>
    <property type="match status" value="1"/>
</dbReference>
<dbReference type="CDD" id="cd09218">
    <property type="entry name" value="TLP-PA"/>
    <property type="match status" value="1"/>
</dbReference>
<evidence type="ECO:0000259" key="16">
    <source>
        <dbReference type="PROSITE" id="PS51910"/>
    </source>
</evidence>
<evidence type="ECO:0000256" key="14">
    <source>
        <dbReference type="SAM" id="SignalP"/>
    </source>
</evidence>
<dbReference type="Gene3D" id="3.20.20.80">
    <property type="entry name" value="Glycosidases"/>
    <property type="match status" value="1"/>
</dbReference>
<dbReference type="AlphaFoldDB" id="A0A9C6THM5"/>
<name>A0A9C6THM5_ARADU</name>
<dbReference type="SUPFAM" id="SSF51445">
    <property type="entry name" value="(Trans)glycosidases"/>
    <property type="match status" value="1"/>
</dbReference>
<accession>A0A9C6THM5</accession>
<evidence type="ECO:0000256" key="3">
    <source>
        <dbReference type="ARBA" id="ARBA00022527"/>
    </source>
</evidence>
<sequence>MDHRQVSVFISLLLTLHLSLLGVIATKFTLVNKCDYTVWPGIYSNAGVSPLSTTGFVLQPGQSAPVTAAAGWSGRFWGRTLCSQNSTGKFSCVTGDCGSGKLECSGNGATVATLAEFTLGSVGGLDFFDVSLVDGYNVPMLVAPSGGSGAGNCTATGCVGDLIGACPSELRVMSEDGKQGVACKSACQAFRSPQYCCTGAYLTPKTCKPSSYSRIFKSVCPRAYTYAYDDETSTFTCANADYTITFCPAPSTSTTKADDIGVYWGQNSDEGTLANTCESRKYSYVNIAFLTTFGNGETPVLNLAGHCNPSSKGCTVLSLDIKSCQKQGIKVMLSIGGVSSTSQLTSSKDAKNVSDYLWNNFLGGNSSSRPFGDAVLDGIEFNPGDNGYSIYWMDLARYLKSNSTQNVSIGAAPQCPLVSAENSTFSSGYFDYLSVQFYNNPPCNFVSGNTSGFINAWHQWSNLKVKKIFLGLAASSDEAAIFLGLPASSDEAASGYIPANLLISQVLPIVRNSSNYGGIMLWDRYSDVKSRYSDFIEFNTGAQASTPAERNKTHKEGKAPIPVESIKPHAGNGKRHLVIRIVIGVGSAITICLICYLSCVCWRKYKAEVDTRNRQRKLIHDIGGAAMLSRMNYIAKKFKREANAGDEIEIFSFESMVAATNNFSSSNKLGEGGFGPVYMGRLTNQQEIAIKRLSKSSGQGLTEFKNEAKLIAKLQHTNLVKLIGLCIQREERMLVYEYMSNRSLDLHLFDAERRNVLDWEKRLNIIEGIAQGLLYLHKYSRLKVIHRDLKAGNILLDDEMKPKISDFGMARILGLTGSEEKTNRIVGTHGYMSPEYMLNGVVSPKVDVFSFGVLLLEILSAKKNNSSYNPDFPLLNLIGHAWKLWNEGKALELMDHGLNETCNTKEVLRCIHIGLLCVQNVPTDRPTMVDVVSFLSNDAIQLAQPKQPAFFINVDTNQQQLHTNTKEIFSKNSLTLSDVDGR</sequence>
<comment type="catalytic activity">
    <reaction evidence="12">
        <text>L-seryl-[protein] + ATP = O-phospho-L-seryl-[protein] + ADP + H(+)</text>
        <dbReference type="Rhea" id="RHEA:17989"/>
        <dbReference type="Rhea" id="RHEA-COMP:9863"/>
        <dbReference type="Rhea" id="RHEA-COMP:11604"/>
        <dbReference type="ChEBI" id="CHEBI:15378"/>
        <dbReference type="ChEBI" id="CHEBI:29999"/>
        <dbReference type="ChEBI" id="CHEBI:30616"/>
        <dbReference type="ChEBI" id="CHEBI:83421"/>
        <dbReference type="ChEBI" id="CHEBI:456216"/>
        <dbReference type="EC" id="2.7.11.1"/>
    </reaction>
</comment>
<feature type="compositionally biased region" description="Basic and acidic residues" evidence="13">
    <location>
        <begin position="549"/>
        <end position="558"/>
    </location>
</feature>
<dbReference type="PROSITE" id="PS00108">
    <property type="entry name" value="PROTEIN_KINASE_ST"/>
    <property type="match status" value="1"/>
</dbReference>
<evidence type="ECO:0000313" key="17">
    <source>
        <dbReference type="Proteomes" id="UP000515211"/>
    </source>
</evidence>
<feature type="signal peptide" evidence="14">
    <location>
        <begin position="1"/>
        <end position="25"/>
    </location>
</feature>
<dbReference type="SUPFAM" id="SSF56112">
    <property type="entry name" value="Protein kinase-like (PK-like)"/>
    <property type="match status" value="1"/>
</dbReference>
<dbReference type="InterPro" id="IPR008271">
    <property type="entry name" value="Ser/Thr_kinase_AS"/>
</dbReference>
<evidence type="ECO:0000256" key="4">
    <source>
        <dbReference type="ARBA" id="ARBA00022679"/>
    </source>
</evidence>
<dbReference type="CDD" id="cd14066">
    <property type="entry name" value="STKc_IRAK"/>
    <property type="match status" value="1"/>
</dbReference>
<keyword evidence="18" id="KW-0675">Receptor</keyword>
<keyword evidence="8" id="KW-0067">ATP-binding</keyword>
<dbReference type="SMART" id="SM00220">
    <property type="entry name" value="S_TKc"/>
    <property type="match status" value="1"/>
</dbReference>
<dbReference type="InterPro" id="IPR001938">
    <property type="entry name" value="Thaumatin"/>
</dbReference>
<dbReference type="PRINTS" id="PR00347">
    <property type="entry name" value="THAUMATIN"/>
</dbReference>
<dbReference type="InterPro" id="IPR045321">
    <property type="entry name" value="Cts1-like"/>
</dbReference>
<evidence type="ECO:0000256" key="12">
    <source>
        <dbReference type="ARBA" id="ARBA00048679"/>
    </source>
</evidence>
<dbReference type="Pfam" id="PF00704">
    <property type="entry name" value="Glyco_hydro_18"/>
    <property type="match status" value="1"/>
</dbReference>
<dbReference type="PROSITE" id="PS00316">
    <property type="entry name" value="THAUMATIN_1"/>
    <property type="match status" value="1"/>
</dbReference>
<protein>
    <recommendedName>
        <fullName evidence="2">non-specific serine/threonine protein kinase</fullName>
        <ecNumber evidence="2">2.7.11.1</ecNumber>
    </recommendedName>
</protein>
<reference evidence="17" key="1">
    <citation type="journal article" date="2016" name="Nat. Genet.">
        <title>The genome sequences of Arachis duranensis and Arachis ipaensis, the diploid ancestors of cultivated peanut.</title>
        <authorList>
            <person name="Bertioli D.J."/>
            <person name="Cannon S.B."/>
            <person name="Froenicke L."/>
            <person name="Huang G."/>
            <person name="Farmer A.D."/>
            <person name="Cannon E.K."/>
            <person name="Liu X."/>
            <person name="Gao D."/>
            <person name="Clevenger J."/>
            <person name="Dash S."/>
            <person name="Ren L."/>
            <person name="Moretzsohn M.C."/>
            <person name="Shirasawa K."/>
            <person name="Huang W."/>
            <person name="Vidigal B."/>
            <person name="Abernathy B."/>
            <person name="Chu Y."/>
            <person name="Niederhuth C.E."/>
            <person name="Umale P."/>
            <person name="Araujo A.C."/>
            <person name="Kozik A."/>
            <person name="Kim K.D."/>
            <person name="Burow M.D."/>
            <person name="Varshney R.K."/>
            <person name="Wang X."/>
            <person name="Zhang X."/>
            <person name="Barkley N."/>
            <person name="Guimaraes P.M."/>
            <person name="Isobe S."/>
            <person name="Guo B."/>
            <person name="Liao B."/>
            <person name="Stalker H.T."/>
            <person name="Schmitz R.J."/>
            <person name="Scheffler B.E."/>
            <person name="Leal-Bertioli S.C."/>
            <person name="Xun X."/>
            <person name="Jackson S.A."/>
            <person name="Michelmore R."/>
            <person name="Ozias-Akins P."/>
        </authorList>
    </citation>
    <scope>NUCLEOTIDE SEQUENCE [LARGE SCALE GENOMIC DNA]</scope>
    <source>
        <strain evidence="17">cv. V14167</strain>
    </source>
</reference>
<keyword evidence="4" id="KW-0808">Transferase</keyword>
<dbReference type="FunFam" id="2.60.110.10:FF:000001">
    <property type="entry name" value="THAUMATIN-LIKE PROTEIN 1"/>
    <property type="match status" value="1"/>
</dbReference>
<comment type="similarity">
    <text evidence="1">Belongs to the thaumatin family.</text>
</comment>